<sequence>EGAAGSRRDKGSHPAPLPVLARRQDRGARARRAGGRYQERHPERAVLPGALPGLSRHAGRPHHRGDSAGRRCRGDGRGRPQGQARPLRRHRRRQVPPAGPAGGRIADGGRDRAPQGIGGPGQGEGHRGRRARLRGRAHVRLRRKGGRRM</sequence>
<reference evidence="2" key="1">
    <citation type="submission" date="2020-02" db="EMBL/GenBank/DDBJ databases">
        <authorList>
            <person name="Meier V. D."/>
        </authorList>
    </citation>
    <scope>NUCLEOTIDE SEQUENCE</scope>
    <source>
        <strain evidence="2">AVDCRST_MAG01</strain>
    </source>
</reference>
<feature type="non-terminal residue" evidence="2">
    <location>
        <position position="149"/>
    </location>
</feature>
<accession>A0A6J4NKB8</accession>
<dbReference type="EMBL" id="CADCUW010000054">
    <property type="protein sequence ID" value="CAA9388245.1"/>
    <property type="molecule type" value="Genomic_DNA"/>
</dbReference>
<organism evidence="2">
    <name type="scientific">uncultured Rubrobacteraceae bacterium</name>
    <dbReference type="NCBI Taxonomy" id="349277"/>
    <lineage>
        <taxon>Bacteria</taxon>
        <taxon>Bacillati</taxon>
        <taxon>Actinomycetota</taxon>
        <taxon>Rubrobacteria</taxon>
        <taxon>Rubrobacterales</taxon>
        <taxon>Rubrobacteraceae</taxon>
        <taxon>environmental samples</taxon>
    </lineage>
</organism>
<feature type="compositionally biased region" description="Basic and acidic residues" evidence="1">
    <location>
        <begin position="64"/>
        <end position="78"/>
    </location>
</feature>
<proteinExistence type="predicted"/>
<dbReference type="EC" id="4.2.1.59" evidence="2"/>
<evidence type="ECO:0000256" key="1">
    <source>
        <dbReference type="SAM" id="MobiDB-lite"/>
    </source>
</evidence>
<feature type="non-terminal residue" evidence="2">
    <location>
        <position position="1"/>
    </location>
</feature>
<feature type="region of interest" description="Disordered" evidence="1">
    <location>
        <begin position="1"/>
        <end position="149"/>
    </location>
</feature>
<protein>
    <submittedName>
        <fullName evidence="2">3-hydroxyacyl-[acyl-carrier-protein] dehydratase, FabZ form</fullName>
        <ecNumber evidence="2">4.2.1.59</ecNumber>
    </submittedName>
</protein>
<feature type="compositionally biased region" description="Basic residues" evidence="1">
    <location>
        <begin position="127"/>
        <end position="149"/>
    </location>
</feature>
<name>A0A6J4NKB8_9ACTN</name>
<gene>
    <name evidence="2" type="ORF">AVDCRST_MAG01-01-362</name>
</gene>
<evidence type="ECO:0000313" key="2">
    <source>
        <dbReference type="EMBL" id="CAA9388245.1"/>
    </source>
</evidence>
<dbReference type="AlphaFoldDB" id="A0A6J4NKB8"/>
<dbReference type="GO" id="GO:0019171">
    <property type="term" value="F:(3R)-hydroxyacyl-[acyl-carrier-protein] dehydratase activity"/>
    <property type="evidence" value="ECO:0007669"/>
    <property type="project" value="UniProtKB-EC"/>
</dbReference>
<feature type="compositionally biased region" description="Basic and acidic residues" evidence="1">
    <location>
        <begin position="1"/>
        <end position="12"/>
    </location>
</feature>
<keyword evidence="2" id="KW-0456">Lyase</keyword>